<accession>F4XIH7</accession>
<reference evidence="2" key="1">
    <citation type="journal article" date="2011" name="Proc. Natl. Acad. Sci. U.S.A.">
        <title>Genomic insights into the physiology and ecology of the marine filamentous cyanobacterium Lyngbya majuscula.</title>
        <authorList>
            <person name="Jones A.C."/>
            <person name="Monroe E.A."/>
            <person name="Podell S."/>
            <person name="Hess W.R."/>
            <person name="Klages S."/>
            <person name="Esquenazi E."/>
            <person name="Niessen S."/>
            <person name="Hoover H."/>
            <person name="Rothmann M."/>
            <person name="Lasken R.S."/>
            <person name="Yates J.R.III."/>
            <person name="Reinhardt R."/>
            <person name="Kube M."/>
            <person name="Burkart M.D."/>
            <person name="Allen E.E."/>
            <person name="Dorrestein P.C."/>
            <person name="Gerwick W.H."/>
            <person name="Gerwick L."/>
        </authorList>
    </citation>
    <scope>NUCLEOTIDE SEQUENCE [LARGE SCALE GENOMIC DNA]</scope>
    <source>
        <strain evidence="2">3L</strain>
    </source>
</reference>
<sequence>MKIKGKHSKKKSSPGQISFLESLCQVSENPEVQEVAEKFVRANSFKPST</sequence>
<organism evidence="1 2">
    <name type="scientific">Moorena producens 3L</name>
    <dbReference type="NCBI Taxonomy" id="489825"/>
    <lineage>
        <taxon>Bacteria</taxon>
        <taxon>Bacillati</taxon>
        <taxon>Cyanobacteriota</taxon>
        <taxon>Cyanophyceae</taxon>
        <taxon>Coleofasciculales</taxon>
        <taxon>Coleofasciculaceae</taxon>
        <taxon>Moorena</taxon>
    </lineage>
</organism>
<proteinExistence type="predicted"/>
<evidence type="ECO:0000313" key="2">
    <source>
        <dbReference type="Proteomes" id="UP000003959"/>
    </source>
</evidence>
<dbReference type="HOGENOM" id="CLU_3137799_0_0_3"/>
<protein>
    <submittedName>
        <fullName evidence="1">Uncharacterized protein</fullName>
    </submittedName>
</protein>
<dbReference type="EMBL" id="GL890817">
    <property type="protein sequence ID" value="EGJ35602.1"/>
    <property type="molecule type" value="Genomic_DNA"/>
</dbReference>
<keyword evidence="2" id="KW-1185">Reference proteome</keyword>
<evidence type="ECO:0000313" key="1">
    <source>
        <dbReference type="EMBL" id="EGJ35602.1"/>
    </source>
</evidence>
<gene>
    <name evidence="1" type="ORF">LYNGBM3L_02270</name>
</gene>
<dbReference type="Proteomes" id="UP000003959">
    <property type="component" value="Unassembled WGS sequence"/>
</dbReference>
<dbReference type="AlphaFoldDB" id="F4XIH7"/>
<name>F4XIH7_9CYAN</name>